<evidence type="ECO:0000313" key="3">
    <source>
        <dbReference type="EnsemblMetazoa" id="XP_004929604.2"/>
    </source>
</evidence>
<proteinExistence type="predicted"/>
<dbReference type="SMART" id="SM00595">
    <property type="entry name" value="MADF"/>
    <property type="match status" value="1"/>
</dbReference>
<dbReference type="GeneID" id="101736238"/>
<accession>A0A8R1WIV1</accession>
<dbReference type="Pfam" id="PF10545">
    <property type="entry name" value="MADF_DNA_bdg"/>
    <property type="match status" value="1"/>
</dbReference>
<feature type="region of interest" description="Disordered" evidence="1">
    <location>
        <begin position="163"/>
        <end position="190"/>
    </location>
</feature>
<keyword evidence="4" id="KW-1185">Reference proteome</keyword>
<evidence type="ECO:0000259" key="2">
    <source>
        <dbReference type="PROSITE" id="PS51029"/>
    </source>
</evidence>
<dbReference type="EnsemblMetazoa" id="XM_004929547.4">
    <property type="protein sequence ID" value="XP_004929604.2"/>
    <property type="gene ID" value="LOC101736238"/>
</dbReference>
<name>A0A8R1WIV1_BOMMO</name>
<dbReference type="Proteomes" id="UP000005204">
    <property type="component" value="Unassembled WGS sequence"/>
</dbReference>
<dbReference type="PANTHER" id="PTHR21505:SF8">
    <property type="entry name" value="DPT-YFP REPRESSOR BY OVEREXPRESSION, ISOFORM D-RELATED"/>
    <property type="match status" value="1"/>
</dbReference>
<dbReference type="InterPro" id="IPR006578">
    <property type="entry name" value="MADF-dom"/>
</dbReference>
<dbReference type="KEGG" id="bmor:101736238"/>
<sequence>MRWRDEVTLKFVKLYLNHECLWNPSHSKYKIQYEREKAYEKLSQDFKAATKIHLNKSYVKNKIRNLRTTYTQQVHKILIKSNPDKIYEPSLSWFPDMDRCLKNISGCRNANTTSPPEVDSSCQEWTEKEHNGKDDELHPNQLISENDDDYMEQNIISEDPHVKLESSSPVDKCYKKNKKKKNKRKSSNSTDSIYECLNKDDEFDVYGKHVANQLRNMNLHSALKLQLDIQNLISETRLAELNDN</sequence>
<evidence type="ECO:0000256" key="1">
    <source>
        <dbReference type="SAM" id="MobiDB-lite"/>
    </source>
</evidence>
<feature type="compositionally biased region" description="Polar residues" evidence="1">
    <location>
        <begin position="111"/>
        <end position="124"/>
    </location>
</feature>
<feature type="domain" description="MADF" evidence="2">
    <location>
        <begin position="10"/>
        <end position="105"/>
    </location>
</feature>
<protein>
    <recommendedName>
        <fullName evidence="2">MADF domain-containing protein</fullName>
    </recommendedName>
</protein>
<reference evidence="4" key="1">
    <citation type="journal article" date="2008" name="Insect Biochem. Mol. Biol.">
        <title>The genome of a lepidopteran model insect, the silkworm Bombyx mori.</title>
        <authorList>
            <consortium name="International Silkworm Genome Consortium"/>
        </authorList>
    </citation>
    <scope>NUCLEOTIDE SEQUENCE [LARGE SCALE GENOMIC DNA]</scope>
    <source>
        <strain evidence="4">p50T</strain>
    </source>
</reference>
<dbReference type="AlphaFoldDB" id="A0A8R1WIV1"/>
<feature type="region of interest" description="Disordered" evidence="1">
    <location>
        <begin position="111"/>
        <end position="141"/>
    </location>
</feature>
<reference evidence="3" key="2">
    <citation type="submission" date="2022-06" db="UniProtKB">
        <authorList>
            <consortium name="EnsemblMetazoa"/>
        </authorList>
    </citation>
    <scope>IDENTIFICATION</scope>
    <source>
        <strain evidence="3">p50T (Dazao)</strain>
    </source>
</reference>
<evidence type="ECO:0000313" key="4">
    <source>
        <dbReference type="Proteomes" id="UP000005204"/>
    </source>
</evidence>
<dbReference type="RefSeq" id="XP_004929604.2">
    <property type="nucleotide sequence ID" value="XM_004929547.5"/>
</dbReference>
<feature type="compositionally biased region" description="Basic residues" evidence="1">
    <location>
        <begin position="175"/>
        <end position="186"/>
    </location>
</feature>
<organism evidence="3 4">
    <name type="scientific">Bombyx mori</name>
    <name type="common">Silk moth</name>
    <dbReference type="NCBI Taxonomy" id="7091"/>
    <lineage>
        <taxon>Eukaryota</taxon>
        <taxon>Metazoa</taxon>
        <taxon>Ecdysozoa</taxon>
        <taxon>Arthropoda</taxon>
        <taxon>Hexapoda</taxon>
        <taxon>Insecta</taxon>
        <taxon>Pterygota</taxon>
        <taxon>Neoptera</taxon>
        <taxon>Endopterygota</taxon>
        <taxon>Lepidoptera</taxon>
        <taxon>Glossata</taxon>
        <taxon>Ditrysia</taxon>
        <taxon>Bombycoidea</taxon>
        <taxon>Bombycidae</taxon>
        <taxon>Bombycinae</taxon>
        <taxon>Bombyx</taxon>
    </lineage>
</organism>
<dbReference type="PANTHER" id="PTHR21505">
    <property type="entry name" value="MADF DOMAIN-CONTAINING PROTEIN-RELATED"/>
    <property type="match status" value="1"/>
</dbReference>
<dbReference type="PROSITE" id="PS51029">
    <property type="entry name" value="MADF"/>
    <property type="match status" value="1"/>
</dbReference>
<feature type="compositionally biased region" description="Basic and acidic residues" evidence="1">
    <location>
        <begin position="125"/>
        <end position="138"/>
    </location>
</feature>